<keyword evidence="1" id="KW-1133">Transmembrane helix</keyword>
<evidence type="ECO:0000256" key="1">
    <source>
        <dbReference type="SAM" id="Phobius"/>
    </source>
</evidence>
<gene>
    <name evidence="2" type="ORF">GYA37_04210</name>
</gene>
<dbReference type="EMBL" id="JAAZNV010000014">
    <property type="protein sequence ID" value="NMB92008.1"/>
    <property type="molecule type" value="Genomic_DNA"/>
</dbReference>
<protein>
    <submittedName>
        <fullName evidence="2">Uncharacterized protein</fullName>
    </submittedName>
</protein>
<evidence type="ECO:0000313" key="3">
    <source>
        <dbReference type="Proteomes" id="UP000590542"/>
    </source>
</evidence>
<reference evidence="2 3" key="1">
    <citation type="journal article" date="2020" name="Biotechnol. Biofuels">
        <title>New insights from the biogas microbiome by comprehensive genome-resolved metagenomics of nearly 1600 species originating from multiple anaerobic digesters.</title>
        <authorList>
            <person name="Campanaro S."/>
            <person name="Treu L."/>
            <person name="Rodriguez-R L.M."/>
            <person name="Kovalovszki A."/>
            <person name="Ziels R.M."/>
            <person name="Maus I."/>
            <person name="Zhu X."/>
            <person name="Kougias P.G."/>
            <person name="Basile A."/>
            <person name="Luo G."/>
            <person name="Schluter A."/>
            <person name="Konstantinidis K.T."/>
            <person name="Angelidaki I."/>
        </authorList>
    </citation>
    <scope>NUCLEOTIDE SEQUENCE [LARGE SCALE GENOMIC DNA]</scope>
    <source>
        <strain evidence="2">AS27yjCOA_202</strain>
    </source>
</reference>
<proteinExistence type="predicted"/>
<sequence>MFLYYMNFWGFSKTLAPFSNTIGVLISLLGLIMFVERGIKLGSYKQKALGKRPLEEDDIHKLDEVYLNKGVIKFKKKLDQRIVQQPTLAAQVPQGDTERDFFILYLYTKREGIKILTISTLLGAGHIIFNEYVIGIDLLVFLLGLLIWTIKGIKQYF</sequence>
<comment type="caution">
    <text evidence="2">The sequence shown here is derived from an EMBL/GenBank/DDBJ whole genome shotgun (WGS) entry which is preliminary data.</text>
</comment>
<dbReference type="Proteomes" id="UP000590542">
    <property type="component" value="Unassembled WGS sequence"/>
</dbReference>
<keyword evidence="1" id="KW-0472">Membrane</keyword>
<keyword evidence="1" id="KW-0812">Transmembrane</keyword>
<organism evidence="2 3">
    <name type="scientific">candidate division WWE3 bacterium</name>
    <dbReference type="NCBI Taxonomy" id="2053526"/>
    <lineage>
        <taxon>Bacteria</taxon>
        <taxon>Katanobacteria</taxon>
    </lineage>
</organism>
<dbReference type="AlphaFoldDB" id="A0A7X9E7Z9"/>
<feature type="transmembrane region" description="Helical" evidence="1">
    <location>
        <begin position="15"/>
        <end position="35"/>
    </location>
</feature>
<feature type="transmembrane region" description="Helical" evidence="1">
    <location>
        <begin position="135"/>
        <end position="153"/>
    </location>
</feature>
<evidence type="ECO:0000313" key="2">
    <source>
        <dbReference type="EMBL" id="NMB92008.1"/>
    </source>
</evidence>
<accession>A0A7X9E7Z9</accession>
<feature type="transmembrane region" description="Helical" evidence="1">
    <location>
        <begin position="112"/>
        <end position="129"/>
    </location>
</feature>
<name>A0A7X9E7Z9_UNCKA</name>